<protein>
    <submittedName>
        <fullName evidence="1">GL20923</fullName>
    </submittedName>
</protein>
<keyword evidence="2" id="KW-1185">Reference proteome</keyword>
<proteinExistence type="predicted"/>
<dbReference type="EMBL" id="CH479227">
    <property type="protein sequence ID" value="EDW35275.1"/>
    <property type="molecule type" value="Genomic_DNA"/>
</dbReference>
<reference evidence="1 2" key="1">
    <citation type="journal article" date="2007" name="Nature">
        <title>Evolution of genes and genomes on the Drosophila phylogeny.</title>
        <authorList>
            <consortium name="Drosophila 12 Genomes Consortium"/>
            <person name="Clark A.G."/>
            <person name="Eisen M.B."/>
            <person name="Smith D.R."/>
            <person name="Bergman C.M."/>
            <person name="Oliver B."/>
            <person name="Markow T.A."/>
            <person name="Kaufman T.C."/>
            <person name="Kellis M."/>
            <person name="Gelbart W."/>
            <person name="Iyer V.N."/>
            <person name="Pollard D.A."/>
            <person name="Sackton T.B."/>
            <person name="Larracuente A.M."/>
            <person name="Singh N.D."/>
            <person name="Abad J.P."/>
            <person name="Abt D.N."/>
            <person name="Adryan B."/>
            <person name="Aguade M."/>
            <person name="Akashi H."/>
            <person name="Anderson W.W."/>
            <person name="Aquadro C.F."/>
            <person name="Ardell D.H."/>
            <person name="Arguello R."/>
            <person name="Artieri C.G."/>
            <person name="Barbash D.A."/>
            <person name="Barker D."/>
            <person name="Barsanti P."/>
            <person name="Batterham P."/>
            <person name="Batzoglou S."/>
            <person name="Begun D."/>
            <person name="Bhutkar A."/>
            <person name="Blanco E."/>
            <person name="Bosak S.A."/>
            <person name="Bradley R.K."/>
            <person name="Brand A.D."/>
            <person name="Brent M.R."/>
            <person name="Brooks A.N."/>
            <person name="Brown R.H."/>
            <person name="Butlin R.K."/>
            <person name="Caggese C."/>
            <person name="Calvi B.R."/>
            <person name="Bernardo de Carvalho A."/>
            <person name="Caspi A."/>
            <person name="Castrezana S."/>
            <person name="Celniker S.E."/>
            <person name="Chang J.L."/>
            <person name="Chapple C."/>
            <person name="Chatterji S."/>
            <person name="Chinwalla A."/>
            <person name="Civetta A."/>
            <person name="Clifton S.W."/>
            <person name="Comeron J.M."/>
            <person name="Costello J.C."/>
            <person name="Coyne J.A."/>
            <person name="Daub J."/>
            <person name="David R.G."/>
            <person name="Delcher A.L."/>
            <person name="Delehaunty K."/>
            <person name="Do C.B."/>
            <person name="Ebling H."/>
            <person name="Edwards K."/>
            <person name="Eickbush T."/>
            <person name="Evans J.D."/>
            <person name="Filipski A."/>
            <person name="Findeiss S."/>
            <person name="Freyhult E."/>
            <person name="Fulton L."/>
            <person name="Fulton R."/>
            <person name="Garcia A.C."/>
            <person name="Gardiner A."/>
            <person name="Garfield D.A."/>
            <person name="Garvin B.E."/>
            <person name="Gibson G."/>
            <person name="Gilbert D."/>
            <person name="Gnerre S."/>
            <person name="Godfrey J."/>
            <person name="Good R."/>
            <person name="Gotea V."/>
            <person name="Gravely B."/>
            <person name="Greenberg A.J."/>
            <person name="Griffiths-Jones S."/>
            <person name="Gross S."/>
            <person name="Guigo R."/>
            <person name="Gustafson E.A."/>
            <person name="Haerty W."/>
            <person name="Hahn M.W."/>
            <person name="Halligan D.L."/>
            <person name="Halpern A.L."/>
            <person name="Halter G.M."/>
            <person name="Han M.V."/>
            <person name="Heger A."/>
            <person name="Hillier L."/>
            <person name="Hinrichs A.S."/>
            <person name="Holmes I."/>
            <person name="Hoskins R.A."/>
            <person name="Hubisz M.J."/>
            <person name="Hultmark D."/>
            <person name="Huntley M.A."/>
            <person name="Jaffe D.B."/>
            <person name="Jagadeeshan S."/>
            <person name="Jeck W.R."/>
            <person name="Johnson J."/>
            <person name="Jones C.D."/>
            <person name="Jordan W.C."/>
            <person name="Karpen G.H."/>
            <person name="Kataoka E."/>
            <person name="Keightley P.D."/>
            <person name="Kheradpour P."/>
            <person name="Kirkness E.F."/>
            <person name="Koerich L.B."/>
            <person name="Kristiansen K."/>
            <person name="Kudrna D."/>
            <person name="Kulathinal R.J."/>
            <person name="Kumar S."/>
            <person name="Kwok R."/>
            <person name="Lander E."/>
            <person name="Langley C.H."/>
            <person name="Lapoint R."/>
            <person name="Lazzaro B.P."/>
            <person name="Lee S.J."/>
            <person name="Levesque L."/>
            <person name="Li R."/>
            <person name="Lin C.F."/>
            <person name="Lin M.F."/>
            <person name="Lindblad-Toh K."/>
            <person name="Llopart A."/>
            <person name="Long M."/>
            <person name="Low L."/>
            <person name="Lozovsky E."/>
            <person name="Lu J."/>
            <person name="Luo M."/>
            <person name="Machado C.A."/>
            <person name="Makalowski W."/>
            <person name="Marzo M."/>
            <person name="Matsuda M."/>
            <person name="Matzkin L."/>
            <person name="McAllister B."/>
            <person name="McBride C.S."/>
            <person name="McKernan B."/>
            <person name="McKernan K."/>
            <person name="Mendez-Lago M."/>
            <person name="Minx P."/>
            <person name="Mollenhauer M.U."/>
            <person name="Montooth K."/>
            <person name="Mount S.M."/>
            <person name="Mu X."/>
            <person name="Myers E."/>
            <person name="Negre B."/>
            <person name="Newfeld S."/>
            <person name="Nielsen R."/>
            <person name="Noor M.A."/>
            <person name="O'Grady P."/>
            <person name="Pachter L."/>
            <person name="Papaceit M."/>
            <person name="Parisi M.J."/>
            <person name="Parisi M."/>
            <person name="Parts L."/>
            <person name="Pedersen J.S."/>
            <person name="Pesole G."/>
            <person name="Phillippy A.M."/>
            <person name="Ponting C.P."/>
            <person name="Pop M."/>
            <person name="Porcelli D."/>
            <person name="Powell J.R."/>
            <person name="Prohaska S."/>
            <person name="Pruitt K."/>
            <person name="Puig M."/>
            <person name="Quesneville H."/>
            <person name="Ram K.R."/>
            <person name="Rand D."/>
            <person name="Rasmussen M.D."/>
            <person name="Reed L.K."/>
            <person name="Reenan R."/>
            <person name="Reily A."/>
            <person name="Remington K.A."/>
            <person name="Rieger T.T."/>
            <person name="Ritchie M.G."/>
            <person name="Robin C."/>
            <person name="Rogers Y.H."/>
            <person name="Rohde C."/>
            <person name="Rozas J."/>
            <person name="Rubenfield M.J."/>
            <person name="Ruiz A."/>
            <person name="Russo S."/>
            <person name="Salzberg S.L."/>
            <person name="Sanchez-Gracia A."/>
            <person name="Saranga D.J."/>
            <person name="Sato H."/>
            <person name="Schaeffer S.W."/>
            <person name="Schatz M.C."/>
            <person name="Schlenke T."/>
            <person name="Schwartz R."/>
            <person name="Segarra C."/>
            <person name="Singh R.S."/>
            <person name="Sirot L."/>
            <person name="Sirota M."/>
            <person name="Sisneros N.B."/>
            <person name="Smith C.D."/>
            <person name="Smith T.F."/>
            <person name="Spieth J."/>
            <person name="Stage D.E."/>
            <person name="Stark A."/>
            <person name="Stephan W."/>
            <person name="Strausberg R.L."/>
            <person name="Strempel S."/>
            <person name="Sturgill D."/>
            <person name="Sutton G."/>
            <person name="Sutton G.G."/>
            <person name="Tao W."/>
            <person name="Teichmann S."/>
            <person name="Tobari Y.N."/>
            <person name="Tomimura Y."/>
            <person name="Tsolas J.M."/>
            <person name="Valente V.L."/>
            <person name="Venter E."/>
            <person name="Venter J.C."/>
            <person name="Vicario S."/>
            <person name="Vieira F.G."/>
            <person name="Vilella A.J."/>
            <person name="Villasante A."/>
            <person name="Walenz B."/>
            <person name="Wang J."/>
            <person name="Wasserman M."/>
            <person name="Watts T."/>
            <person name="Wilson D."/>
            <person name="Wilson R.K."/>
            <person name="Wing R.A."/>
            <person name="Wolfner M.F."/>
            <person name="Wong A."/>
            <person name="Wong G.K."/>
            <person name="Wu C.I."/>
            <person name="Wu G."/>
            <person name="Yamamoto D."/>
            <person name="Yang H.P."/>
            <person name="Yang S.P."/>
            <person name="Yorke J.A."/>
            <person name="Yoshida K."/>
            <person name="Zdobnov E."/>
            <person name="Zhang P."/>
            <person name="Zhang Y."/>
            <person name="Zimin A.V."/>
            <person name="Baldwin J."/>
            <person name="Abdouelleil A."/>
            <person name="Abdulkadir J."/>
            <person name="Abebe A."/>
            <person name="Abera B."/>
            <person name="Abreu J."/>
            <person name="Acer S.C."/>
            <person name="Aftuck L."/>
            <person name="Alexander A."/>
            <person name="An P."/>
            <person name="Anderson E."/>
            <person name="Anderson S."/>
            <person name="Arachi H."/>
            <person name="Azer M."/>
            <person name="Bachantsang P."/>
            <person name="Barry A."/>
            <person name="Bayul T."/>
            <person name="Berlin A."/>
            <person name="Bessette D."/>
            <person name="Bloom T."/>
            <person name="Blye J."/>
            <person name="Boguslavskiy L."/>
            <person name="Bonnet C."/>
            <person name="Boukhgalter B."/>
            <person name="Bourzgui I."/>
            <person name="Brown A."/>
            <person name="Cahill P."/>
            <person name="Channer S."/>
            <person name="Cheshatsang Y."/>
            <person name="Chuda L."/>
            <person name="Citroen M."/>
            <person name="Collymore A."/>
            <person name="Cooke P."/>
            <person name="Costello M."/>
            <person name="D'Aco K."/>
            <person name="Daza R."/>
            <person name="De Haan G."/>
            <person name="DeGray S."/>
            <person name="DeMaso C."/>
            <person name="Dhargay N."/>
            <person name="Dooley K."/>
            <person name="Dooley E."/>
            <person name="Doricent M."/>
            <person name="Dorje P."/>
            <person name="Dorjee K."/>
            <person name="Dupes A."/>
            <person name="Elong R."/>
            <person name="Falk J."/>
            <person name="Farina A."/>
            <person name="Faro S."/>
            <person name="Ferguson D."/>
            <person name="Fisher S."/>
            <person name="Foley C.D."/>
            <person name="Franke A."/>
            <person name="Friedrich D."/>
            <person name="Gadbois L."/>
            <person name="Gearin G."/>
            <person name="Gearin C.R."/>
            <person name="Giannoukos G."/>
            <person name="Goode T."/>
            <person name="Graham J."/>
            <person name="Grandbois E."/>
            <person name="Grewal S."/>
            <person name="Gyaltsen K."/>
            <person name="Hafez N."/>
            <person name="Hagos B."/>
            <person name="Hall J."/>
            <person name="Henson C."/>
            <person name="Hollinger A."/>
            <person name="Honan T."/>
            <person name="Huard M.D."/>
            <person name="Hughes L."/>
            <person name="Hurhula B."/>
            <person name="Husby M.E."/>
            <person name="Kamat A."/>
            <person name="Kanga B."/>
            <person name="Kashin S."/>
            <person name="Khazanovich D."/>
            <person name="Kisner P."/>
            <person name="Lance K."/>
            <person name="Lara M."/>
            <person name="Lee W."/>
            <person name="Lennon N."/>
            <person name="Letendre F."/>
            <person name="LeVine R."/>
            <person name="Lipovsky A."/>
            <person name="Liu X."/>
            <person name="Liu J."/>
            <person name="Liu S."/>
            <person name="Lokyitsang T."/>
            <person name="Lokyitsang Y."/>
            <person name="Lubonja R."/>
            <person name="Lui A."/>
            <person name="MacDonald P."/>
            <person name="Magnisalis V."/>
            <person name="Maru K."/>
            <person name="Matthews C."/>
            <person name="McCusker W."/>
            <person name="McDonough S."/>
            <person name="Mehta T."/>
            <person name="Meldrim J."/>
            <person name="Meneus L."/>
            <person name="Mihai O."/>
            <person name="Mihalev A."/>
            <person name="Mihova T."/>
            <person name="Mittelman R."/>
            <person name="Mlenga V."/>
            <person name="Montmayeur A."/>
            <person name="Mulrain L."/>
            <person name="Navidi A."/>
            <person name="Naylor J."/>
            <person name="Negash T."/>
            <person name="Nguyen T."/>
            <person name="Nguyen N."/>
            <person name="Nicol R."/>
            <person name="Norbu C."/>
            <person name="Norbu N."/>
            <person name="Novod N."/>
            <person name="O'Neill B."/>
            <person name="Osman S."/>
            <person name="Markiewicz E."/>
            <person name="Oyono O.L."/>
            <person name="Patti C."/>
            <person name="Phunkhang P."/>
            <person name="Pierre F."/>
            <person name="Priest M."/>
            <person name="Raghuraman S."/>
            <person name="Rege F."/>
            <person name="Reyes R."/>
            <person name="Rise C."/>
            <person name="Rogov P."/>
            <person name="Ross K."/>
            <person name="Ryan E."/>
            <person name="Settipalli S."/>
            <person name="Shea T."/>
            <person name="Sherpa N."/>
            <person name="Shi L."/>
            <person name="Shih D."/>
            <person name="Sparrow T."/>
            <person name="Spaulding J."/>
            <person name="Stalker J."/>
            <person name="Stange-Thomann N."/>
            <person name="Stavropoulos S."/>
            <person name="Stone C."/>
            <person name="Strader C."/>
            <person name="Tesfaye S."/>
            <person name="Thomson T."/>
            <person name="Thoulutsang Y."/>
            <person name="Thoulutsang D."/>
            <person name="Topham K."/>
            <person name="Topping I."/>
            <person name="Tsamla T."/>
            <person name="Vassiliev H."/>
            <person name="Vo A."/>
            <person name="Wangchuk T."/>
            <person name="Wangdi T."/>
            <person name="Weiand M."/>
            <person name="Wilkinson J."/>
            <person name="Wilson A."/>
            <person name="Yadav S."/>
            <person name="Young G."/>
            <person name="Yu Q."/>
            <person name="Zembek L."/>
            <person name="Zhong D."/>
            <person name="Zimmer A."/>
            <person name="Zwirko Z."/>
            <person name="Jaffe D.B."/>
            <person name="Alvarez P."/>
            <person name="Brockman W."/>
            <person name="Butler J."/>
            <person name="Chin C."/>
            <person name="Gnerre S."/>
            <person name="Grabherr M."/>
            <person name="Kleber M."/>
            <person name="Mauceli E."/>
            <person name="MacCallum I."/>
        </authorList>
    </citation>
    <scope>NUCLEOTIDE SEQUENCE [LARGE SCALE GENOMIC DNA]</scope>
    <source>
        <strain evidence="2">MSH-3 / Tucson 14011-0111.49</strain>
    </source>
</reference>
<accession>B4H951</accession>
<gene>
    <name evidence="1" type="primary">Dper\GL20923</name>
    <name evidence="1" type="ORF">Dper_GL20923</name>
</gene>
<dbReference type="Proteomes" id="UP000008744">
    <property type="component" value="Unassembled WGS sequence"/>
</dbReference>
<dbReference type="HOGENOM" id="CLU_2796666_0_0_1"/>
<evidence type="ECO:0000313" key="2">
    <source>
        <dbReference type="Proteomes" id="UP000008744"/>
    </source>
</evidence>
<dbReference type="AlphaFoldDB" id="B4H951"/>
<sequence>MTLKSSHRVCSCDANTTCGALWRSCGPLLLRPPRSNNPTTEQTTLDTDLPTAMKNLRCFAEWASKNHS</sequence>
<name>B4H951_DROPE</name>
<evidence type="ECO:0000313" key="1">
    <source>
        <dbReference type="EMBL" id="EDW35275.1"/>
    </source>
</evidence>
<organism evidence="2">
    <name type="scientific">Drosophila persimilis</name>
    <name type="common">Fruit fly</name>
    <dbReference type="NCBI Taxonomy" id="7234"/>
    <lineage>
        <taxon>Eukaryota</taxon>
        <taxon>Metazoa</taxon>
        <taxon>Ecdysozoa</taxon>
        <taxon>Arthropoda</taxon>
        <taxon>Hexapoda</taxon>
        <taxon>Insecta</taxon>
        <taxon>Pterygota</taxon>
        <taxon>Neoptera</taxon>
        <taxon>Endopterygota</taxon>
        <taxon>Diptera</taxon>
        <taxon>Brachycera</taxon>
        <taxon>Muscomorpha</taxon>
        <taxon>Ephydroidea</taxon>
        <taxon>Drosophilidae</taxon>
        <taxon>Drosophila</taxon>
        <taxon>Sophophora</taxon>
    </lineage>
</organism>